<keyword evidence="6 11" id="KW-0347">Helicase</keyword>
<feature type="domain" description="Helicase ATP-binding" evidence="12">
    <location>
        <begin position="287"/>
        <end position="454"/>
    </location>
</feature>
<keyword evidence="4 11" id="KW-0547">Nucleotide-binding</keyword>
<dbReference type="NCBIfam" id="TIGR00595">
    <property type="entry name" value="priA"/>
    <property type="match status" value="1"/>
</dbReference>
<dbReference type="InterPro" id="IPR014001">
    <property type="entry name" value="Helicase_ATP-bd"/>
</dbReference>
<keyword evidence="8 11" id="KW-0067">ATP-binding</keyword>
<evidence type="ECO:0000256" key="7">
    <source>
        <dbReference type="ARBA" id="ARBA00022833"/>
    </source>
</evidence>
<name>A0ABS2MMA7_9FIRM</name>
<evidence type="ECO:0000256" key="1">
    <source>
        <dbReference type="ARBA" id="ARBA00022515"/>
    </source>
</evidence>
<comment type="catalytic activity">
    <reaction evidence="11">
        <text>Couples ATP hydrolysis with the unwinding of duplex DNA by translocating in the 3'-5' direction.</text>
        <dbReference type="EC" id="5.6.2.4"/>
    </reaction>
</comment>
<comment type="cofactor">
    <cofactor evidence="11">
        <name>Zn(2+)</name>
        <dbReference type="ChEBI" id="CHEBI:29105"/>
    </cofactor>
    <text evidence="11">Binds 2 zinc ions per subunit.</text>
</comment>
<dbReference type="SMART" id="SM00490">
    <property type="entry name" value="HELICc"/>
    <property type="match status" value="1"/>
</dbReference>
<feature type="binding site" evidence="11">
    <location>
        <position position="525"/>
    </location>
    <ligand>
        <name>Zn(2+)</name>
        <dbReference type="ChEBI" id="CHEBI:29105"/>
        <label>2</label>
    </ligand>
</feature>
<evidence type="ECO:0000256" key="4">
    <source>
        <dbReference type="ARBA" id="ARBA00022741"/>
    </source>
</evidence>
<dbReference type="Proteomes" id="UP000767854">
    <property type="component" value="Unassembled WGS sequence"/>
</dbReference>
<evidence type="ECO:0000256" key="5">
    <source>
        <dbReference type="ARBA" id="ARBA00022801"/>
    </source>
</evidence>
<organism evidence="13 14">
    <name type="scientific">Fusibacter tunisiensis</name>
    <dbReference type="NCBI Taxonomy" id="1008308"/>
    <lineage>
        <taxon>Bacteria</taxon>
        <taxon>Bacillati</taxon>
        <taxon>Bacillota</taxon>
        <taxon>Clostridia</taxon>
        <taxon>Eubacteriales</taxon>
        <taxon>Eubacteriales Family XII. Incertae Sedis</taxon>
        <taxon>Fusibacter</taxon>
    </lineage>
</organism>
<comment type="catalytic activity">
    <reaction evidence="11">
        <text>ATP + H2O = ADP + phosphate + H(+)</text>
        <dbReference type="Rhea" id="RHEA:13065"/>
        <dbReference type="ChEBI" id="CHEBI:15377"/>
        <dbReference type="ChEBI" id="CHEBI:15378"/>
        <dbReference type="ChEBI" id="CHEBI:30616"/>
        <dbReference type="ChEBI" id="CHEBI:43474"/>
        <dbReference type="ChEBI" id="CHEBI:456216"/>
        <dbReference type="EC" id="5.6.2.4"/>
    </reaction>
</comment>
<protein>
    <recommendedName>
        <fullName evidence="11">Replication restart protein PriA</fullName>
    </recommendedName>
    <alternativeName>
        <fullName evidence="11">ATP-dependent DNA helicase PriA</fullName>
        <ecNumber evidence="11">5.6.2.4</ecNumber>
    </alternativeName>
    <alternativeName>
        <fullName evidence="11">DNA 3'-5' helicase PriA</fullName>
    </alternativeName>
</protein>
<dbReference type="Pfam" id="PF00270">
    <property type="entry name" value="DEAD"/>
    <property type="match status" value="1"/>
</dbReference>
<dbReference type="PANTHER" id="PTHR30580:SF0">
    <property type="entry name" value="PRIMOSOMAL PROTEIN N"/>
    <property type="match status" value="1"/>
</dbReference>
<evidence type="ECO:0000256" key="9">
    <source>
        <dbReference type="ARBA" id="ARBA00023125"/>
    </source>
</evidence>
<dbReference type="EC" id="5.6.2.4" evidence="11"/>
<keyword evidence="2 11" id="KW-0235">DNA replication</keyword>
<keyword evidence="7 11" id="KW-0862">Zinc</keyword>
<accession>A0ABS2MMA7</accession>
<evidence type="ECO:0000256" key="10">
    <source>
        <dbReference type="ARBA" id="ARBA00023235"/>
    </source>
</evidence>
<dbReference type="InterPro" id="IPR011545">
    <property type="entry name" value="DEAD/DEAH_box_helicase_dom"/>
</dbReference>
<evidence type="ECO:0000313" key="14">
    <source>
        <dbReference type="Proteomes" id="UP000767854"/>
    </source>
</evidence>
<dbReference type="PROSITE" id="PS51192">
    <property type="entry name" value="HELICASE_ATP_BIND_1"/>
    <property type="match status" value="1"/>
</dbReference>
<proteinExistence type="inferred from homology"/>
<dbReference type="InterPro" id="IPR041222">
    <property type="entry name" value="PriA_3primeBD"/>
</dbReference>
<evidence type="ECO:0000259" key="12">
    <source>
        <dbReference type="PROSITE" id="PS51192"/>
    </source>
</evidence>
<evidence type="ECO:0000256" key="11">
    <source>
        <dbReference type="HAMAP-Rule" id="MF_00983"/>
    </source>
</evidence>
<feature type="binding site" evidence="11">
    <location>
        <position position="559"/>
    </location>
    <ligand>
        <name>Zn(2+)</name>
        <dbReference type="ChEBI" id="CHEBI:29105"/>
        <label>1</label>
    </ligand>
</feature>
<keyword evidence="14" id="KW-1185">Reference proteome</keyword>
<dbReference type="CDD" id="cd18804">
    <property type="entry name" value="SF2_C_priA"/>
    <property type="match status" value="1"/>
</dbReference>
<comment type="function">
    <text evidence="11">Initiates the restart of stalled replication forks, which reloads the replicative helicase on sites other than the origin of replication. Recognizes and binds to abandoned replication forks and remodels them to uncover a helicase loading site. Promotes assembly of the primosome at these replication forks.</text>
</comment>
<dbReference type="InterPro" id="IPR041236">
    <property type="entry name" value="PriA_C"/>
</dbReference>
<dbReference type="InterPro" id="IPR042115">
    <property type="entry name" value="PriA_3primeBD_sf"/>
</dbReference>
<dbReference type="EMBL" id="JAFBDT010000001">
    <property type="protein sequence ID" value="MBM7560534.1"/>
    <property type="molecule type" value="Genomic_DNA"/>
</dbReference>
<dbReference type="InterPro" id="IPR040498">
    <property type="entry name" value="PriA_CRR"/>
</dbReference>
<dbReference type="GO" id="GO:0016787">
    <property type="term" value="F:hydrolase activity"/>
    <property type="evidence" value="ECO:0007669"/>
    <property type="project" value="UniProtKB-KW"/>
</dbReference>
<dbReference type="Pfam" id="PF18074">
    <property type="entry name" value="PriA_C"/>
    <property type="match status" value="1"/>
</dbReference>
<dbReference type="RefSeq" id="WP_204661048.1">
    <property type="nucleotide sequence ID" value="NZ_JAFBDT010000001.1"/>
</dbReference>
<dbReference type="InterPro" id="IPR001650">
    <property type="entry name" value="Helicase_C-like"/>
</dbReference>
<dbReference type="Pfam" id="PF18319">
    <property type="entry name" value="Zn_ribbon_PriA"/>
    <property type="match status" value="1"/>
</dbReference>
<keyword evidence="10 11" id="KW-0413">Isomerase</keyword>
<comment type="similarity">
    <text evidence="11">Belongs to the helicase family. PriA subfamily.</text>
</comment>
<keyword evidence="1 11" id="KW-0639">Primosome</keyword>
<evidence type="ECO:0000256" key="2">
    <source>
        <dbReference type="ARBA" id="ARBA00022705"/>
    </source>
</evidence>
<feature type="binding site" evidence="11">
    <location>
        <position position="528"/>
    </location>
    <ligand>
        <name>Zn(2+)</name>
        <dbReference type="ChEBI" id="CHEBI:29105"/>
        <label>2</label>
    </ligand>
</feature>
<gene>
    <name evidence="11" type="primary">priA</name>
    <name evidence="13" type="ORF">JOC49_000043</name>
</gene>
<feature type="binding site" evidence="11">
    <location>
        <position position="546"/>
    </location>
    <ligand>
        <name>Zn(2+)</name>
        <dbReference type="ChEBI" id="CHEBI:29105"/>
        <label>2</label>
    </ligand>
</feature>
<evidence type="ECO:0000313" key="13">
    <source>
        <dbReference type="EMBL" id="MBM7560534.1"/>
    </source>
</evidence>
<keyword evidence="3 11" id="KW-0479">Metal-binding</keyword>
<dbReference type="Pfam" id="PF00271">
    <property type="entry name" value="Helicase_C"/>
    <property type="match status" value="1"/>
</dbReference>
<dbReference type="SMART" id="SM00487">
    <property type="entry name" value="DEXDc"/>
    <property type="match status" value="1"/>
</dbReference>
<feature type="binding site" evidence="11">
    <location>
        <position position="519"/>
    </location>
    <ligand>
        <name>Zn(2+)</name>
        <dbReference type="ChEBI" id="CHEBI:29105"/>
        <label>1</label>
    </ligand>
</feature>
<feature type="binding site" evidence="11">
    <location>
        <position position="556"/>
    </location>
    <ligand>
        <name>Zn(2+)</name>
        <dbReference type="ChEBI" id="CHEBI:29105"/>
        <label>1</label>
    </ligand>
</feature>
<keyword evidence="5 11" id="KW-0378">Hydrolase</keyword>
<comment type="caution">
    <text evidence="13">The sequence shown here is derived from an EMBL/GenBank/DDBJ whole genome shotgun (WGS) entry which is preliminary data.</text>
</comment>
<dbReference type="SUPFAM" id="SSF52540">
    <property type="entry name" value="P-loop containing nucleoside triphosphate hydrolases"/>
    <property type="match status" value="2"/>
</dbReference>
<comment type="subunit">
    <text evidence="11">Component of the replication restart primosome.</text>
</comment>
<sequence>MYADVILLRSTGDLDMTFTYRVPDELKSKVIHGARVIVPFGVSKFNEAIIFKTYKSLETPVSYKVKEIAYVFSDGVFLTESELELIETIHNLYLCSYTEAAQLFMPMGTLTHQYRVFYPCFTEDSDLTLSECELKLLKTIELEPISEDKLIGICSDNKRKNALKRLIALKLIKYQVQFESVVKDRYVEWIEPTETLGDFLKSVPNRYKAQKSLGQYMQGVGSAKRLDVQDAVKVSKSVVDRLVDLGHLKVTHKEALRKPEFMNANTESKAIHLSVEQKSAYDAILSGFFKDHQQEFLLHGVTGSGKTEVYAELIESVVKNGQKAILMVPEIALTPQIVSRFAARFGSDRIALIHSKISPGEKYDQWKQIRAGQFDLIIGARSAIFAPVTSLGLIILDESHESTYKSEKRPKYDTYEIAKMRIEMSGGILISGSATPSITEYYSALSGERALVKLDSRYNAQKVPEIEIVDMREELVAGNRSILSERLYQAIETRLERKEQTIILLNRKGHSTFVSCRSCGFALACPNCDVTLTYFKGEKTVRCNYCGYESYVPKKCPSCGSDYFKYFGVGTEKVEEELRTLFKDAVISRMDRTTTQRKGSIEKIITDVETHKTDILIGTQMVAKGFNFKRVTLIGILSADLMLNFPSFQSSERAYQLFNQVAGRAGRGDIPGQVILQTYVPDHYAINHTEYEAFYRHELDFRKQMRYPPFSRIVNLLFSSKEETLAESFAKKSRTYLNQRILKNRLQNEIEIFDANPALLKKIDGNYRWQVLIKVNPAHMDFVRQYVKNLEKRLSKESKCKLNVDLNASNIL</sequence>
<dbReference type="Gene3D" id="3.40.50.300">
    <property type="entry name" value="P-loop containing nucleotide triphosphate hydrolases"/>
    <property type="match status" value="2"/>
</dbReference>
<dbReference type="InterPro" id="IPR027417">
    <property type="entry name" value="P-loop_NTPase"/>
</dbReference>
<evidence type="ECO:0000256" key="3">
    <source>
        <dbReference type="ARBA" id="ARBA00022723"/>
    </source>
</evidence>
<dbReference type="PANTHER" id="PTHR30580">
    <property type="entry name" value="PRIMOSOMAL PROTEIN N"/>
    <property type="match status" value="1"/>
</dbReference>
<evidence type="ECO:0000256" key="6">
    <source>
        <dbReference type="ARBA" id="ARBA00022806"/>
    </source>
</evidence>
<keyword evidence="9 11" id="KW-0238">DNA-binding</keyword>
<evidence type="ECO:0000256" key="8">
    <source>
        <dbReference type="ARBA" id="ARBA00022840"/>
    </source>
</evidence>
<dbReference type="HAMAP" id="MF_00983">
    <property type="entry name" value="PriA"/>
    <property type="match status" value="1"/>
</dbReference>
<feature type="binding site" evidence="11">
    <location>
        <position position="543"/>
    </location>
    <ligand>
        <name>Zn(2+)</name>
        <dbReference type="ChEBI" id="CHEBI:29105"/>
        <label>2</label>
    </ligand>
</feature>
<feature type="binding site" evidence="11">
    <location>
        <position position="516"/>
    </location>
    <ligand>
        <name>Zn(2+)</name>
        <dbReference type="ChEBI" id="CHEBI:29105"/>
        <label>1</label>
    </ligand>
</feature>
<dbReference type="Gene3D" id="3.40.1440.60">
    <property type="entry name" value="PriA, 3(prime) DNA-binding domain"/>
    <property type="match status" value="1"/>
</dbReference>
<reference evidence="13 14" key="1">
    <citation type="submission" date="2021-01" db="EMBL/GenBank/DDBJ databases">
        <title>Genomic Encyclopedia of Type Strains, Phase IV (KMG-IV): sequencing the most valuable type-strain genomes for metagenomic binning, comparative biology and taxonomic classification.</title>
        <authorList>
            <person name="Goeker M."/>
        </authorList>
    </citation>
    <scope>NUCLEOTIDE SEQUENCE [LARGE SCALE GENOMIC DNA]</scope>
    <source>
        <strain evidence="13 14">DSM 24436</strain>
    </source>
</reference>
<dbReference type="Pfam" id="PF17764">
    <property type="entry name" value="PriA_3primeBD"/>
    <property type="match status" value="1"/>
</dbReference>
<dbReference type="InterPro" id="IPR005259">
    <property type="entry name" value="PriA"/>
</dbReference>